<feature type="region of interest" description="Disordered" evidence="1">
    <location>
        <begin position="41"/>
        <end position="138"/>
    </location>
</feature>
<evidence type="ECO:0000313" key="3">
    <source>
        <dbReference type="Proteomes" id="UP000467700"/>
    </source>
</evidence>
<comment type="caution">
    <text evidence="2">The sequence shown here is derived from an EMBL/GenBank/DDBJ whole genome shotgun (WGS) entry which is preliminary data.</text>
</comment>
<evidence type="ECO:0000256" key="1">
    <source>
        <dbReference type="SAM" id="MobiDB-lite"/>
    </source>
</evidence>
<gene>
    <name evidence="2" type="ORF">AAE3_LOCUS5715</name>
</gene>
<protein>
    <submittedName>
        <fullName evidence="2">Uncharacterized protein</fullName>
    </submittedName>
</protein>
<evidence type="ECO:0000313" key="2">
    <source>
        <dbReference type="EMBL" id="CAA7263299.1"/>
    </source>
</evidence>
<name>A0A8S0XIA3_CYCAE</name>
<keyword evidence="3" id="KW-1185">Reference proteome</keyword>
<feature type="region of interest" description="Disordered" evidence="1">
    <location>
        <begin position="172"/>
        <end position="202"/>
    </location>
</feature>
<dbReference type="EMBL" id="CACVBS010000039">
    <property type="protein sequence ID" value="CAA7263299.1"/>
    <property type="molecule type" value="Genomic_DNA"/>
</dbReference>
<proteinExistence type="predicted"/>
<feature type="compositionally biased region" description="Polar residues" evidence="1">
    <location>
        <begin position="190"/>
        <end position="202"/>
    </location>
</feature>
<accession>A0A8S0XIA3</accession>
<dbReference type="AlphaFoldDB" id="A0A8S0XIA3"/>
<reference evidence="2 3" key="1">
    <citation type="submission" date="2020-01" db="EMBL/GenBank/DDBJ databases">
        <authorList>
            <person name="Gupta K D."/>
        </authorList>
    </citation>
    <scope>NUCLEOTIDE SEQUENCE [LARGE SCALE GENOMIC DNA]</scope>
</reference>
<sequence>MSKGTGRWRRLLPTRADRSLTLQHTLEPINADLELEAANTNADWSLTPPGEEGYYNRREQTGASHSSTPSNRLKQTPSSSSHHRPGTDHLQCQGATNVVDGCEYGRGPEPHTSFTLPGGIGNDPGGFADTTRPSKDQSLNPLNALPRQPSGYFFELSLDASDGNWVSKEAVAHESRPKPHTPERERLRLQASSFKATSTCWL</sequence>
<dbReference type="Proteomes" id="UP000467700">
    <property type="component" value="Unassembled WGS sequence"/>
</dbReference>
<feature type="compositionally biased region" description="Basic and acidic residues" evidence="1">
    <location>
        <begin position="172"/>
        <end position="188"/>
    </location>
</feature>
<organism evidence="2 3">
    <name type="scientific">Cyclocybe aegerita</name>
    <name type="common">Black poplar mushroom</name>
    <name type="synonym">Agrocybe aegerita</name>
    <dbReference type="NCBI Taxonomy" id="1973307"/>
    <lineage>
        <taxon>Eukaryota</taxon>
        <taxon>Fungi</taxon>
        <taxon>Dikarya</taxon>
        <taxon>Basidiomycota</taxon>
        <taxon>Agaricomycotina</taxon>
        <taxon>Agaricomycetes</taxon>
        <taxon>Agaricomycetidae</taxon>
        <taxon>Agaricales</taxon>
        <taxon>Agaricineae</taxon>
        <taxon>Bolbitiaceae</taxon>
        <taxon>Cyclocybe</taxon>
    </lineage>
</organism>
<feature type="compositionally biased region" description="Polar residues" evidence="1">
    <location>
        <begin position="61"/>
        <end position="80"/>
    </location>
</feature>